<keyword evidence="4" id="KW-1185">Reference proteome</keyword>
<dbReference type="InterPro" id="IPR052179">
    <property type="entry name" value="DD-CPase-like"/>
</dbReference>
<evidence type="ECO:0000313" key="4">
    <source>
        <dbReference type="Proteomes" id="UP000049979"/>
    </source>
</evidence>
<protein>
    <submittedName>
        <fullName evidence="3">D-alanyl-D-alanine carboxypeptidase</fullName>
        <ecNumber evidence="3">3.4.16.4</ecNumber>
    </submittedName>
</protein>
<dbReference type="Proteomes" id="UP000049979">
    <property type="component" value="Unassembled WGS sequence"/>
</dbReference>
<evidence type="ECO:0000259" key="2">
    <source>
        <dbReference type="Pfam" id="PF02557"/>
    </source>
</evidence>
<keyword evidence="1" id="KW-0472">Membrane</keyword>
<feature type="transmembrane region" description="Helical" evidence="1">
    <location>
        <begin position="14"/>
        <end position="34"/>
    </location>
</feature>
<dbReference type="Gene3D" id="3.30.1380.10">
    <property type="match status" value="1"/>
</dbReference>
<dbReference type="GO" id="GO:0009002">
    <property type="term" value="F:serine-type D-Ala-D-Ala carboxypeptidase activity"/>
    <property type="evidence" value="ECO:0007669"/>
    <property type="project" value="UniProtKB-EC"/>
</dbReference>
<evidence type="ECO:0000256" key="1">
    <source>
        <dbReference type="SAM" id="Phobius"/>
    </source>
</evidence>
<accession>A0A0M6WW75</accession>
<name>A0A0M6WW75_9FIRM</name>
<keyword evidence="1" id="KW-1133">Transmembrane helix</keyword>
<keyword evidence="1" id="KW-0812">Transmembrane</keyword>
<dbReference type="PANTHER" id="PTHR34385">
    <property type="entry name" value="D-ALANYL-D-ALANINE CARBOXYPEPTIDASE"/>
    <property type="match status" value="1"/>
</dbReference>
<organism evidence="3 4">
    <name type="scientific">Roseburia faecis</name>
    <dbReference type="NCBI Taxonomy" id="301302"/>
    <lineage>
        <taxon>Bacteria</taxon>
        <taxon>Bacillati</taxon>
        <taxon>Bacillota</taxon>
        <taxon>Clostridia</taxon>
        <taxon>Lachnospirales</taxon>
        <taxon>Lachnospiraceae</taxon>
        <taxon>Roseburia</taxon>
    </lineage>
</organism>
<dbReference type="GO" id="GO:0006508">
    <property type="term" value="P:proteolysis"/>
    <property type="evidence" value="ECO:0007669"/>
    <property type="project" value="InterPro"/>
</dbReference>
<proteinExistence type="predicted"/>
<sequence length="241" mass="28476">MNKRRYSNRRRKNILRVFILLMTIIITVVMWRTIKIDVQVGELTLPKILQSEKSFADTSGEWNLILVNRNHYIPNNYQVELTELSNGKKVDSRIYPELQQMFNDARAEGLALFVREGYRTTEEQQKIMDEKINEYEKQGYSAKEAKKRAEKYVAIPDTSEHQLGLSVDINADTDKCSSEKVYQWLDENAYKYGFVKRYPEDKTDITGISNEPWHYRYVGTTVAKIMKEENLCLEEYLEKYK</sequence>
<dbReference type="InterPro" id="IPR058193">
    <property type="entry name" value="VanY/YodJ_core_dom"/>
</dbReference>
<keyword evidence="3" id="KW-0378">Hydrolase</keyword>
<dbReference type="STRING" id="301302.ERS852420_03414"/>
<dbReference type="InterPro" id="IPR003709">
    <property type="entry name" value="VanY-like_core_dom"/>
</dbReference>
<dbReference type="PANTHER" id="PTHR34385:SF1">
    <property type="entry name" value="PEPTIDOGLYCAN L-ALANYL-D-GLUTAMATE ENDOPEPTIDASE CWLK"/>
    <property type="match status" value="1"/>
</dbReference>
<reference evidence="4" key="1">
    <citation type="submission" date="2015-05" db="EMBL/GenBank/DDBJ databases">
        <authorList>
            <consortium name="Pathogen Informatics"/>
        </authorList>
    </citation>
    <scope>NUCLEOTIDE SEQUENCE [LARGE SCALE GENOMIC DNA]</scope>
    <source>
        <strain evidence="4">M72</strain>
    </source>
</reference>
<dbReference type="SUPFAM" id="SSF55166">
    <property type="entry name" value="Hedgehog/DD-peptidase"/>
    <property type="match status" value="1"/>
</dbReference>
<dbReference type="EC" id="3.4.16.4" evidence="3"/>
<dbReference type="CDD" id="cd14852">
    <property type="entry name" value="LD-carboxypeptidase"/>
    <property type="match status" value="1"/>
</dbReference>
<gene>
    <name evidence="3" type="ORF">M72_13711</name>
</gene>
<dbReference type="EMBL" id="CVRR01000060">
    <property type="protein sequence ID" value="CRL41900.1"/>
    <property type="molecule type" value="Genomic_DNA"/>
</dbReference>
<dbReference type="Pfam" id="PF02557">
    <property type="entry name" value="VanY"/>
    <property type="match status" value="1"/>
</dbReference>
<dbReference type="RefSeq" id="WP_055068572.1">
    <property type="nucleotide sequence ID" value="NZ_CP173697.1"/>
</dbReference>
<dbReference type="InterPro" id="IPR009045">
    <property type="entry name" value="Zn_M74/Hedgehog-like"/>
</dbReference>
<dbReference type="AlphaFoldDB" id="A0A0M6WW75"/>
<dbReference type="GeneID" id="99747796"/>
<feature type="domain" description="D-alanyl-D-alanine carboxypeptidase-like core" evidence="2">
    <location>
        <begin position="88"/>
        <end position="219"/>
    </location>
</feature>
<evidence type="ECO:0000313" key="3">
    <source>
        <dbReference type="EMBL" id="CRL41900.1"/>
    </source>
</evidence>
<keyword evidence="3" id="KW-0121">Carboxypeptidase</keyword>
<keyword evidence="3" id="KW-0645">Protease</keyword>